<reference evidence="3" key="1">
    <citation type="journal article" date="2023" name="G3 (Bethesda)">
        <title>A reference genome for the long-term kleptoplast-retaining sea slug Elysia crispata morphotype clarki.</title>
        <authorList>
            <person name="Eastman K.E."/>
            <person name="Pendleton A.L."/>
            <person name="Shaikh M.A."/>
            <person name="Suttiyut T."/>
            <person name="Ogas R."/>
            <person name="Tomko P."/>
            <person name="Gavelis G."/>
            <person name="Widhalm J.R."/>
            <person name="Wisecaver J.H."/>
        </authorList>
    </citation>
    <scope>NUCLEOTIDE SEQUENCE</scope>
    <source>
        <strain evidence="3">ECLA1</strain>
    </source>
</reference>
<accession>A0AAE1D4P3</accession>
<dbReference type="Gene3D" id="3.30.1370.110">
    <property type="match status" value="1"/>
</dbReference>
<dbReference type="Proteomes" id="UP001283361">
    <property type="component" value="Unassembled WGS sequence"/>
</dbReference>
<dbReference type="EMBL" id="JAWDGP010005397">
    <property type="protein sequence ID" value="KAK3757276.1"/>
    <property type="molecule type" value="Genomic_DNA"/>
</dbReference>
<dbReference type="AlphaFoldDB" id="A0AAE1D4P3"/>
<feature type="domain" description="Smr" evidence="2">
    <location>
        <begin position="57"/>
        <end position="136"/>
    </location>
</feature>
<comment type="caution">
    <text evidence="3">The sequence shown here is derived from an EMBL/GenBank/DDBJ whole genome shotgun (WGS) entry which is preliminary data.</text>
</comment>
<protein>
    <recommendedName>
        <fullName evidence="2">Smr domain-containing protein</fullName>
    </recommendedName>
</protein>
<dbReference type="PROSITE" id="PS50828">
    <property type="entry name" value="SMR"/>
    <property type="match status" value="1"/>
</dbReference>
<feature type="transmembrane region" description="Helical" evidence="1">
    <location>
        <begin position="6"/>
        <end position="23"/>
    </location>
</feature>
<keyword evidence="1" id="KW-1133">Transmembrane helix</keyword>
<evidence type="ECO:0000256" key="1">
    <source>
        <dbReference type="SAM" id="Phobius"/>
    </source>
</evidence>
<evidence type="ECO:0000313" key="4">
    <source>
        <dbReference type="Proteomes" id="UP001283361"/>
    </source>
</evidence>
<proteinExistence type="predicted"/>
<keyword evidence="1" id="KW-0812">Transmembrane</keyword>
<dbReference type="GO" id="GO:0004519">
    <property type="term" value="F:endonuclease activity"/>
    <property type="evidence" value="ECO:0007669"/>
    <property type="project" value="TreeGrafter"/>
</dbReference>
<dbReference type="SUPFAM" id="SSF160443">
    <property type="entry name" value="SMR domain-like"/>
    <property type="match status" value="1"/>
</dbReference>
<dbReference type="InterPro" id="IPR002625">
    <property type="entry name" value="Smr_dom"/>
</dbReference>
<gene>
    <name evidence="3" type="ORF">RRG08_054493</name>
</gene>
<dbReference type="PANTHER" id="PTHR46535:SF1">
    <property type="entry name" value="NEDD4-BINDING PROTEIN 2"/>
    <property type="match status" value="1"/>
</dbReference>
<keyword evidence="4" id="KW-1185">Reference proteome</keyword>
<evidence type="ECO:0000313" key="3">
    <source>
        <dbReference type="EMBL" id="KAK3757276.1"/>
    </source>
</evidence>
<dbReference type="InterPro" id="IPR052772">
    <property type="entry name" value="Endo/PolyKinase_Domain-Protein"/>
</dbReference>
<organism evidence="3 4">
    <name type="scientific">Elysia crispata</name>
    <name type="common">lettuce slug</name>
    <dbReference type="NCBI Taxonomy" id="231223"/>
    <lineage>
        <taxon>Eukaryota</taxon>
        <taxon>Metazoa</taxon>
        <taxon>Spiralia</taxon>
        <taxon>Lophotrochozoa</taxon>
        <taxon>Mollusca</taxon>
        <taxon>Gastropoda</taxon>
        <taxon>Heterobranchia</taxon>
        <taxon>Euthyneura</taxon>
        <taxon>Panpulmonata</taxon>
        <taxon>Sacoglossa</taxon>
        <taxon>Placobranchoidea</taxon>
        <taxon>Plakobranchidae</taxon>
        <taxon>Elysia</taxon>
    </lineage>
</organism>
<dbReference type="Pfam" id="PF01713">
    <property type="entry name" value="Smr"/>
    <property type="match status" value="1"/>
</dbReference>
<sequence length="142" mass="16456">MDHVLILIFVIIVLVVICAYCCVRRVRRGRRRRENSTVPDIESGLSFTQDPGDLRTLDLHYFTRSRAMVKAKKFIAERMDRFKKFRNHNDQFINIITGRGRHSKNGKAVLKPAIKNYVSAQGFQYQFLNPGMLQINLASKSN</sequence>
<dbReference type="InterPro" id="IPR036063">
    <property type="entry name" value="Smr_dom_sf"/>
</dbReference>
<dbReference type="PANTHER" id="PTHR46535">
    <property type="entry name" value="NEDD4-BINDING PROTEIN 2"/>
    <property type="match status" value="1"/>
</dbReference>
<dbReference type="SMART" id="SM00463">
    <property type="entry name" value="SMR"/>
    <property type="match status" value="1"/>
</dbReference>
<keyword evidence="1" id="KW-0472">Membrane</keyword>
<evidence type="ECO:0000259" key="2">
    <source>
        <dbReference type="PROSITE" id="PS50828"/>
    </source>
</evidence>
<name>A0AAE1D4P3_9GAST</name>
<dbReference type="GO" id="GO:0005634">
    <property type="term" value="C:nucleus"/>
    <property type="evidence" value="ECO:0007669"/>
    <property type="project" value="TreeGrafter"/>
</dbReference>